<evidence type="ECO:0000256" key="6">
    <source>
        <dbReference type="ARBA" id="ARBA00048132"/>
    </source>
</evidence>
<evidence type="ECO:0000313" key="9">
    <source>
        <dbReference type="Proteomes" id="UP000483293"/>
    </source>
</evidence>
<keyword evidence="5" id="KW-0676">Redox-active center</keyword>
<evidence type="ECO:0000259" key="7">
    <source>
        <dbReference type="Pfam" id="PF07992"/>
    </source>
</evidence>
<dbReference type="Pfam" id="PF07992">
    <property type="entry name" value="Pyr_redox_2"/>
    <property type="match status" value="2"/>
</dbReference>
<reference evidence="8 9" key="1">
    <citation type="submission" date="2019-10" db="EMBL/GenBank/DDBJ databases">
        <title>Bifidobacterium from non-human primates.</title>
        <authorList>
            <person name="Modesto M."/>
        </authorList>
    </citation>
    <scope>NUCLEOTIDE SEQUENCE [LARGE SCALE GENOMIC DNA]</scope>
    <source>
        <strain evidence="8 9">SMA15</strain>
    </source>
</reference>
<evidence type="ECO:0000313" key="8">
    <source>
        <dbReference type="EMBL" id="NEG55626.1"/>
    </source>
</evidence>
<evidence type="ECO:0000256" key="2">
    <source>
        <dbReference type="ARBA" id="ARBA00022827"/>
    </source>
</evidence>
<dbReference type="InterPro" id="IPR036188">
    <property type="entry name" value="FAD/NAD-bd_sf"/>
</dbReference>
<dbReference type="InterPro" id="IPR050097">
    <property type="entry name" value="Ferredoxin-NADP_redctase_2"/>
</dbReference>
<protein>
    <submittedName>
        <fullName evidence="8">Thioredoxin-disulfide reductase</fullName>
    </submittedName>
</protein>
<organism evidence="8 9">
    <name type="scientific">Bifidobacterium platyrrhinorum</name>
    <dbReference type="NCBI Taxonomy" id="2661628"/>
    <lineage>
        <taxon>Bacteria</taxon>
        <taxon>Bacillati</taxon>
        <taxon>Actinomycetota</taxon>
        <taxon>Actinomycetes</taxon>
        <taxon>Bifidobacteriales</taxon>
        <taxon>Bifidobacteriaceae</taxon>
        <taxon>Bifidobacterium</taxon>
    </lineage>
</organism>
<dbReference type="InterPro" id="IPR023753">
    <property type="entry name" value="FAD/NAD-binding_dom"/>
</dbReference>
<gene>
    <name evidence="8" type="ORF">GFD21_07610</name>
</gene>
<comment type="catalytic activity">
    <reaction evidence="6">
        <text>[thioredoxin]-dithiol + NADP(+) = [thioredoxin]-disulfide + NADPH + H(+)</text>
        <dbReference type="Rhea" id="RHEA:20345"/>
        <dbReference type="Rhea" id="RHEA-COMP:10698"/>
        <dbReference type="Rhea" id="RHEA-COMP:10700"/>
        <dbReference type="ChEBI" id="CHEBI:15378"/>
        <dbReference type="ChEBI" id="CHEBI:29950"/>
        <dbReference type="ChEBI" id="CHEBI:50058"/>
        <dbReference type="ChEBI" id="CHEBI:57783"/>
        <dbReference type="ChEBI" id="CHEBI:58349"/>
        <dbReference type="EC" id="1.8.1.9"/>
    </reaction>
</comment>
<dbReference type="PANTHER" id="PTHR48105">
    <property type="entry name" value="THIOREDOXIN REDUCTASE 1-RELATED-RELATED"/>
    <property type="match status" value="1"/>
</dbReference>
<evidence type="ECO:0000256" key="1">
    <source>
        <dbReference type="ARBA" id="ARBA00022630"/>
    </source>
</evidence>
<keyword evidence="4" id="KW-1015">Disulfide bond</keyword>
<proteinExistence type="predicted"/>
<feature type="domain" description="FAD/NAD(P)-binding" evidence="7">
    <location>
        <begin position="5"/>
        <end position="221"/>
    </location>
</feature>
<dbReference type="Proteomes" id="UP000483293">
    <property type="component" value="Unassembled WGS sequence"/>
</dbReference>
<dbReference type="PROSITE" id="PS00573">
    <property type="entry name" value="PYRIDINE_REDOX_2"/>
    <property type="match status" value="1"/>
</dbReference>
<keyword evidence="2" id="KW-0274">FAD</keyword>
<dbReference type="PRINTS" id="PR00368">
    <property type="entry name" value="FADPNR"/>
</dbReference>
<comment type="caution">
    <text evidence="8">The sequence shown here is derived from an EMBL/GenBank/DDBJ whole genome shotgun (WGS) entry which is preliminary data.</text>
</comment>
<accession>A0A6L9SSN7</accession>
<dbReference type="InterPro" id="IPR008255">
    <property type="entry name" value="Pyr_nucl-diS_OxRdtase_2_AS"/>
</dbReference>
<dbReference type="SUPFAM" id="SSF51905">
    <property type="entry name" value="FAD/NAD(P)-binding domain"/>
    <property type="match status" value="1"/>
</dbReference>
<keyword evidence="1" id="KW-0285">Flavoprotein</keyword>
<evidence type="ECO:0000256" key="3">
    <source>
        <dbReference type="ARBA" id="ARBA00023002"/>
    </source>
</evidence>
<evidence type="ECO:0000256" key="4">
    <source>
        <dbReference type="ARBA" id="ARBA00023157"/>
    </source>
</evidence>
<dbReference type="PRINTS" id="PR00469">
    <property type="entry name" value="PNDRDTASEII"/>
</dbReference>
<dbReference type="Gene3D" id="3.50.50.60">
    <property type="entry name" value="FAD/NAD(P)-binding domain"/>
    <property type="match status" value="3"/>
</dbReference>
<name>A0A6L9SSN7_9BIFI</name>
<sequence length="383" mass="39323">MTVHNVCIIGSGPAGYTAAIYLGRAGLHPVVVTGALAPGGQLVNTTEVENYPGFPEGILGPDLMDAMRAQAERFGAEFIPEDVTSVESVPSGETGEGSSPLTRLTLDSGDVLDTRAVIVATGSSYRKLDVPGEEEYSGHGVSYCATCDGFFFKDKPIVVVGGGDSAFEEALYLTRFGSSVTLIHRRDEFRASAIMVERARANDKLTLLTNTVVTAIHGGTADTETSAPTATGSAASGLKLDLGGRTISLNKPQGQQSLSLGPTPNTGANNLLGGISLPAAAPAAGNVMSIDIRNTATGTTGTLDTSAVFVAIGHSPATAFLGDIVEKDADGYVIVDGASTRTSRPGIFAAGDCVDRVYRQAISAAGMGCRAALDAQEYLSTLA</sequence>
<dbReference type="EMBL" id="WHZV01000006">
    <property type="protein sequence ID" value="NEG55626.1"/>
    <property type="molecule type" value="Genomic_DNA"/>
</dbReference>
<dbReference type="RefSeq" id="WP_163197376.1">
    <property type="nucleotide sequence ID" value="NZ_WHZV01000006.1"/>
</dbReference>
<dbReference type="GO" id="GO:0004791">
    <property type="term" value="F:thioredoxin-disulfide reductase (NADPH) activity"/>
    <property type="evidence" value="ECO:0007669"/>
    <property type="project" value="UniProtKB-EC"/>
</dbReference>
<evidence type="ECO:0000256" key="5">
    <source>
        <dbReference type="ARBA" id="ARBA00023284"/>
    </source>
</evidence>
<keyword evidence="9" id="KW-1185">Reference proteome</keyword>
<feature type="domain" description="FAD/NAD(P)-binding" evidence="7">
    <location>
        <begin position="295"/>
        <end position="368"/>
    </location>
</feature>
<dbReference type="AlphaFoldDB" id="A0A6L9SSN7"/>
<keyword evidence="3" id="KW-0560">Oxidoreductase</keyword>